<organism evidence="1 2">
    <name type="scientific">Coprinellus micaceus</name>
    <name type="common">Glistening ink-cap mushroom</name>
    <name type="synonym">Coprinus micaceus</name>
    <dbReference type="NCBI Taxonomy" id="71717"/>
    <lineage>
        <taxon>Eukaryota</taxon>
        <taxon>Fungi</taxon>
        <taxon>Dikarya</taxon>
        <taxon>Basidiomycota</taxon>
        <taxon>Agaricomycotina</taxon>
        <taxon>Agaricomycetes</taxon>
        <taxon>Agaricomycetidae</taxon>
        <taxon>Agaricales</taxon>
        <taxon>Agaricineae</taxon>
        <taxon>Psathyrellaceae</taxon>
        <taxon>Coprinellus</taxon>
    </lineage>
</organism>
<protein>
    <submittedName>
        <fullName evidence="1">Uncharacterized protein</fullName>
    </submittedName>
</protein>
<name>A0A4Y7S713_COPMI</name>
<comment type="caution">
    <text evidence="1">The sequence shown here is derived from an EMBL/GenBank/DDBJ whole genome shotgun (WGS) entry which is preliminary data.</text>
</comment>
<accession>A0A4Y7S713</accession>
<dbReference type="AlphaFoldDB" id="A0A4Y7S713"/>
<gene>
    <name evidence="1" type="ORF">FA13DRAFT_780574</name>
</gene>
<dbReference type="Proteomes" id="UP000298030">
    <property type="component" value="Unassembled WGS sequence"/>
</dbReference>
<evidence type="ECO:0000313" key="2">
    <source>
        <dbReference type="Proteomes" id="UP000298030"/>
    </source>
</evidence>
<sequence>MARTYLFWSIFPCTRGTSPARGVLDSRVSLHGVQGRGMRATVSSCPPNRDTVEDLAFDLIRRDWAVFGDLLPLFLSICTSKCFTIACIHPFDCLPFFLGAHVSWVARARGRCVHVDLIFFTPRSVFWGIHRPLSCLRSVSRTRVVLTFTLLSHSRRQFCRTDPFIRCSSRLAFLRTRYYHTTLHSHLSIMFPIFLCRAHAQRKCILEH</sequence>
<keyword evidence="2" id="KW-1185">Reference proteome</keyword>
<evidence type="ECO:0000313" key="1">
    <source>
        <dbReference type="EMBL" id="TEB17141.1"/>
    </source>
</evidence>
<reference evidence="1 2" key="1">
    <citation type="journal article" date="2019" name="Nat. Ecol. Evol.">
        <title>Megaphylogeny resolves global patterns of mushroom evolution.</title>
        <authorList>
            <person name="Varga T."/>
            <person name="Krizsan K."/>
            <person name="Foldi C."/>
            <person name="Dima B."/>
            <person name="Sanchez-Garcia M."/>
            <person name="Sanchez-Ramirez S."/>
            <person name="Szollosi G.J."/>
            <person name="Szarkandi J.G."/>
            <person name="Papp V."/>
            <person name="Albert L."/>
            <person name="Andreopoulos W."/>
            <person name="Angelini C."/>
            <person name="Antonin V."/>
            <person name="Barry K.W."/>
            <person name="Bougher N.L."/>
            <person name="Buchanan P."/>
            <person name="Buyck B."/>
            <person name="Bense V."/>
            <person name="Catcheside P."/>
            <person name="Chovatia M."/>
            <person name="Cooper J."/>
            <person name="Damon W."/>
            <person name="Desjardin D."/>
            <person name="Finy P."/>
            <person name="Geml J."/>
            <person name="Haridas S."/>
            <person name="Hughes K."/>
            <person name="Justo A."/>
            <person name="Karasinski D."/>
            <person name="Kautmanova I."/>
            <person name="Kiss B."/>
            <person name="Kocsube S."/>
            <person name="Kotiranta H."/>
            <person name="LaButti K.M."/>
            <person name="Lechner B.E."/>
            <person name="Liimatainen K."/>
            <person name="Lipzen A."/>
            <person name="Lukacs Z."/>
            <person name="Mihaltcheva S."/>
            <person name="Morgado L.N."/>
            <person name="Niskanen T."/>
            <person name="Noordeloos M.E."/>
            <person name="Ohm R.A."/>
            <person name="Ortiz-Santana B."/>
            <person name="Ovrebo C."/>
            <person name="Racz N."/>
            <person name="Riley R."/>
            <person name="Savchenko A."/>
            <person name="Shiryaev A."/>
            <person name="Soop K."/>
            <person name="Spirin V."/>
            <person name="Szebenyi C."/>
            <person name="Tomsovsky M."/>
            <person name="Tulloss R.E."/>
            <person name="Uehling J."/>
            <person name="Grigoriev I.V."/>
            <person name="Vagvolgyi C."/>
            <person name="Papp T."/>
            <person name="Martin F.M."/>
            <person name="Miettinen O."/>
            <person name="Hibbett D.S."/>
            <person name="Nagy L.G."/>
        </authorList>
    </citation>
    <scope>NUCLEOTIDE SEQUENCE [LARGE SCALE GENOMIC DNA]</scope>
    <source>
        <strain evidence="1 2">FP101781</strain>
    </source>
</reference>
<dbReference type="EMBL" id="QPFP01000311">
    <property type="protein sequence ID" value="TEB17141.1"/>
    <property type="molecule type" value="Genomic_DNA"/>
</dbReference>
<proteinExistence type="predicted"/>